<evidence type="ECO:0000256" key="4">
    <source>
        <dbReference type="ARBA" id="ARBA00023172"/>
    </source>
</evidence>
<dbReference type="PROSITE" id="PS00028">
    <property type="entry name" value="ZINC_FINGER_C2H2_1"/>
    <property type="match status" value="1"/>
</dbReference>
<comment type="similarity">
    <text evidence="1">In the C-terminal section; belongs to the transposase 35 family.</text>
</comment>
<feature type="domain" description="C2H2-type" evidence="6">
    <location>
        <begin position="322"/>
        <end position="342"/>
    </location>
</feature>
<dbReference type="Proteomes" id="UP001526143">
    <property type="component" value="Unassembled WGS sequence"/>
</dbReference>
<organism evidence="7 8">
    <name type="scientific">Plectonema radiosum NIES-515</name>
    <dbReference type="NCBI Taxonomy" id="2986073"/>
    <lineage>
        <taxon>Bacteria</taxon>
        <taxon>Bacillati</taxon>
        <taxon>Cyanobacteriota</taxon>
        <taxon>Cyanophyceae</taxon>
        <taxon>Oscillatoriophycideae</taxon>
        <taxon>Oscillatoriales</taxon>
        <taxon>Microcoleaceae</taxon>
        <taxon>Plectonema</taxon>
    </lineage>
</organism>
<gene>
    <name evidence="7" type="ORF">OGM63_06485</name>
</gene>
<dbReference type="InterPro" id="IPR001959">
    <property type="entry name" value="Transposase"/>
</dbReference>
<dbReference type="NCBIfam" id="NF040570">
    <property type="entry name" value="guided_TnpB"/>
    <property type="match status" value="1"/>
</dbReference>
<dbReference type="EMBL" id="JAOWRF010000101">
    <property type="protein sequence ID" value="MCV3213172.1"/>
    <property type="molecule type" value="Genomic_DNA"/>
</dbReference>
<dbReference type="InterPro" id="IPR013087">
    <property type="entry name" value="Znf_C2H2_type"/>
</dbReference>
<evidence type="ECO:0000313" key="7">
    <source>
        <dbReference type="EMBL" id="MCV3213172.1"/>
    </source>
</evidence>
<keyword evidence="3" id="KW-0238">DNA-binding</keyword>
<dbReference type="NCBIfam" id="TIGR01766">
    <property type="entry name" value="IS200/IS605 family accessory protein TnpB-like domain"/>
    <property type="match status" value="1"/>
</dbReference>
<name>A0ABT3AVL0_9CYAN</name>
<reference evidence="7 8" key="1">
    <citation type="submission" date="2022-10" db="EMBL/GenBank/DDBJ databases">
        <title>Identification of biosynthetic pathway for the production of the potent trypsin inhibitor radiosumin.</title>
        <authorList>
            <person name="Fewer D.P."/>
            <person name="Delbaje E."/>
            <person name="Ouyang X."/>
            <person name="Agostino P.D."/>
            <person name="Wahlsten M."/>
            <person name="Jokela J."/>
            <person name="Permi P."/>
            <person name="Haapaniemi E."/>
            <person name="Koistinen H."/>
        </authorList>
    </citation>
    <scope>NUCLEOTIDE SEQUENCE [LARGE SCALE GENOMIC DNA]</scope>
    <source>
        <strain evidence="7 8">NIES-515</strain>
    </source>
</reference>
<feature type="compositionally biased region" description="Polar residues" evidence="5">
    <location>
        <begin position="383"/>
        <end position="392"/>
    </location>
</feature>
<keyword evidence="8" id="KW-1185">Reference proteome</keyword>
<evidence type="ECO:0000256" key="5">
    <source>
        <dbReference type="SAM" id="MobiDB-lite"/>
    </source>
</evidence>
<evidence type="ECO:0000313" key="8">
    <source>
        <dbReference type="Proteomes" id="UP001526143"/>
    </source>
</evidence>
<dbReference type="Pfam" id="PF01385">
    <property type="entry name" value="OrfB_IS605"/>
    <property type="match status" value="1"/>
</dbReference>
<feature type="region of interest" description="Disordered" evidence="5">
    <location>
        <begin position="368"/>
        <end position="407"/>
    </location>
</feature>
<evidence type="ECO:0000256" key="2">
    <source>
        <dbReference type="ARBA" id="ARBA00022578"/>
    </source>
</evidence>
<evidence type="ECO:0000259" key="6">
    <source>
        <dbReference type="PROSITE" id="PS00028"/>
    </source>
</evidence>
<comment type="caution">
    <text evidence="7">The sequence shown here is derived from an EMBL/GenBank/DDBJ whole genome shotgun (WGS) entry which is preliminary data.</text>
</comment>
<accession>A0ABT3AVL0</accession>
<dbReference type="InterPro" id="IPR010095">
    <property type="entry name" value="Cas12f1-like_TNB"/>
</dbReference>
<evidence type="ECO:0000256" key="3">
    <source>
        <dbReference type="ARBA" id="ARBA00023125"/>
    </source>
</evidence>
<keyword evidence="2" id="KW-0815">Transposition</keyword>
<sequence>MLVLEYKAVVKKSQSVAIDEAIRTSQFVRNKVLRYWMDNRGVGKKELYQYNTQLRAEFKFVNDLNSHACQASVENVERAINRFFDNCKKNQPGKKGYPRFKKHSRSVEYKVSGWKLHPYMRRIIFTDKKGIGELKLLGKWDIHQYPVELIKRVRIVRRADGCYVQFCVKVDNTVVAPLTTSEVGIDVGLEYFYSDSNGHHEENPRYLRKSEKDIKRLGRNIYKKKKGSSGRRKARGIYARKHLRVTRQREEHAKRLARNLCLANAKVVLEDLNIKGMVKNHKLAKSISDASWYLFGRWLEYFGEKYVREIIAVPPHFTSQECSSCGVRVQKALSTRTHSCPHCGHVEQRDVNAAKVILRRHLRAGVPPVEESGVRANGREGHSQTNASGEVLSTSTGRKTSKSKEPR</sequence>
<protein>
    <submittedName>
        <fullName evidence="7">Transposase</fullName>
    </submittedName>
</protein>
<evidence type="ECO:0000256" key="1">
    <source>
        <dbReference type="ARBA" id="ARBA00008761"/>
    </source>
</evidence>
<dbReference type="RefSeq" id="WP_263744678.1">
    <property type="nucleotide sequence ID" value="NZ_JAOWRF010000101.1"/>
</dbReference>
<dbReference type="Pfam" id="PF07282">
    <property type="entry name" value="Cas12f1-like_TNB"/>
    <property type="match status" value="1"/>
</dbReference>
<proteinExistence type="inferred from homology"/>
<keyword evidence="4" id="KW-0233">DNA recombination</keyword>